<keyword evidence="14" id="KW-0206">Cytoskeleton</keyword>
<dbReference type="STRING" id="542762.A0A4S4DTQ7"/>
<dbReference type="Gene3D" id="3.90.640.10">
    <property type="entry name" value="Actin, Chain A, domain 4"/>
    <property type="match status" value="2"/>
</dbReference>
<evidence type="ECO:0000313" key="16">
    <source>
        <dbReference type="EMBL" id="THG06648.1"/>
    </source>
</evidence>
<gene>
    <name evidence="16" type="ORF">TEA_005271</name>
</gene>
<keyword evidence="9" id="KW-0547">Nucleotide-binding</keyword>
<evidence type="ECO:0000256" key="8">
    <source>
        <dbReference type="ARBA" id="ARBA00022692"/>
    </source>
</evidence>
<proteinExistence type="inferred from homology"/>
<evidence type="ECO:0000256" key="7">
    <source>
        <dbReference type="ARBA" id="ARBA00022640"/>
    </source>
</evidence>
<dbReference type="PANTHER" id="PTHR11937">
    <property type="entry name" value="ACTIN"/>
    <property type="match status" value="1"/>
</dbReference>
<dbReference type="InterPro" id="IPR021825">
    <property type="entry name" value="RETICULATA-related"/>
</dbReference>
<dbReference type="Pfam" id="PF00022">
    <property type="entry name" value="Actin"/>
    <property type="match status" value="2"/>
</dbReference>
<keyword evidence="13" id="KW-0472">Membrane</keyword>
<comment type="similarity">
    <text evidence="3 15">Belongs to the actin family.</text>
</comment>
<sequence length="434" mass="48931">MIADPAFLYRLLLEQAATVGFSVWLELKNRKERDYKEEWDLALVNVLTITACNAVVVWLLAPCSSYGSTFRFDLQNTLQKLPNNNQVHYYSQILLNRRPWPCRKFSLKDQLNKWRKFANNPLLAYNGSYGNLICEDRNQKIYCNLAILGFPFSKRIFIDESRYPNCQHSISHDSPILKEEGIVLDPGDGVSHTVPIYEGYALPHAILRLDLAGRDLTDSLMKILTERGSWKLQRAAAVEKSYELPDGQVITIGAERFRCPEVLFQPSLIGMEAAGIHESTYNSIMKCDVDIRKDLYGNIVLSGGLTMFPGIADRMSKEITALAPSSMKIKVVAPPERKYSVWIGGSILASLSTFQCGYPRMNMMNLVQLLFIGSAFELGEENALVVFFFSRSCVACVIYMLYTSTISRFCFGLRLVSCPPKGFGYVVFCCAIAD</sequence>
<evidence type="ECO:0000256" key="6">
    <source>
        <dbReference type="ARBA" id="ARBA00022528"/>
    </source>
</evidence>
<evidence type="ECO:0000256" key="13">
    <source>
        <dbReference type="ARBA" id="ARBA00023136"/>
    </source>
</evidence>
<dbReference type="GO" id="GO:0005524">
    <property type="term" value="F:ATP binding"/>
    <property type="evidence" value="ECO:0007669"/>
    <property type="project" value="UniProtKB-KW"/>
</dbReference>
<dbReference type="GO" id="GO:0005856">
    <property type="term" value="C:cytoskeleton"/>
    <property type="evidence" value="ECO:0007669"/>
    <property type="project" value="UniProtKB-SubCell"/>
</dbReference>
<comment type="caution">
    <text evidence="16">The sequence shown here is derived from an EMBL/GenBank/DDBJ whole genome shotgun (WGS) entry which is preliminary data.</text>
</comment>
<evidence type="ECO:0000313" key="17">
    <source>
        <dbReference type="Proteomes" id="UP000306102"/>
    </source>
</evidence>
<dbReference type="Proteomes" id="UP000306102">
    <property type="component" value="Unassembled WGS sequence"/>
</dbReference>
<keyword evidence="8" id="KW-0812">Transmembrane</keyword>
<keyword evidence="7" id="KW-0934">Plastid</keyword>
<keyword evidence="11" id="KW-0809">Transit peptide</keyword>
<reference evidence="16 17" key="1">
    <citation type="journal article" date="2018" name="Proc. Natl. Acad. Sci. U.S.A.">
        <title>Draft genome sequence of Camellia sinensis var. sinensis provides insights into the evolution of the tea genome and tea quality.</title>
        <authorList>
            <person name="Wei C."/>
            <person name="Yang H."/>
            <person name="Wang S."/>
            <person name="Zhao J."/>
            <person name="Liu C."/>
            <person name="Gao L."/>
            <person name="Xia E."/>
            <person name="Lu Y."/>
            <person name="Tai Y."/>
            <person name="She G."/>
            <person name="Sun J."/>
            <person name="Cao H."/>
            <person name="Tong W."/>
            <person name="Gao Q."/>
            <person name="Li Y."/>
            <person name="Deng W."/>
            <person name="Jiang X."/>
            <person name="Wang W."/>
            <person name="Chen Q."/>
            <person name="Zhang S."/>
            <person name="Li H."/>
            <person name="Wu J."/>
            <person name="Wang P."/>
            <person name="Li P."/>
            <person name="Shi C."/>
            <person name="Zheng F."/>
            <person name="Jian J."/>
            <person name="Huang B."/>
            <person name="Shan D."/>
            <person name="Shi M."/>
            <person name="Fang C."/>
            <person name="Yue Y."/>
            <person name="Li F."/>
            <person name="Li D."/>
            <person name="Wei S."/>
            <person name="Han B."/>
            <person name="Jiang C."/>
            <person name="Yin Y."/>
            <person name="Xia T."/>
            <person name="Zhang Z."/>
            <person name="Bennetzen J.L."/>
            <person name="Zhao S."/>
            <person name="Wan X."/>
        </authorList>
    </citation>
    <scope>NUCLEOTIDE SEQUENCE [LARGE SCALE GENOMIC DNA]</scope>
    <source>
        <strain evidence="17">cv. Shuchazao</strain>
        <tissue evidence="16">Leaf</tissue>
    </source>
</reference>
<evidence type="ECO:0000256" key="14">
    <source>
        <dbReference type="ARBA" id="ARBA00023212"/>
    </source>
</evidence>
<dbReference type="EMBL" id="SDRB02010408">
    <property type="protein sequence ID" value="THG06648.1"/>
    <property type="molecule type" value="Genomic_DNA"/>
</dbReference>
<keyword evidence="6" id="KW-0150">Chloroplast</keyword>
<evidence type="ECO:0000256" key="9">
    <source>
        <dbReference type="ARBA" id="ARBA00022741"/>
    </source>
</evidence>
<dbReference type="GO" id="GO:0031969">
    <property type="term" value="C:chloroplast membrane"/>
    <property type="evidence" value="ECO:0007669"/>
    <property type="project" value="UniProtKB-SubCell"/>
</dbReference>
<keyword evidence="17" id="KW-1185">Reference proteome</keyword>
<evidence type="ECO:0000256" key="1">
    <source>
        <dbReference type="ARBA" id="ARBA00004245"/>
    </source>
</evidence>
<keyword evidence="5" id="KW-0963">Cytoplasm</keyword>
<evidence type="ECO:0000256" key="11">
    <source>
        <dbReference type="ARBA" id="ARBA00022946"/>
    </source>
</evidence>
<dbReference type="SMART" id="SM00268">
    <property type="entry name" value="ACTIN"/>
    <property type="match status" value="1"/>
</dbReference>
<dbReference type="InterPro" id="IPR004000">
    <property type="entry name" value="Actin"/>
</dbReference>
<dbReference type="Pfam" id="PF11891">
    <property type="entry name" value="RETICULATA-like"/>
    <property type="match status" value="1"/>
</dbReference>
<evidence type="ECO:0000256" key="10">
    <source>
        <dbReference type="ARBA" id="ARBA00022840"/>
    </source>
</evidence>
<name>A0A4S4DTQ7_CAMSN</name>
<evidence type="ECO:0000256" key="5">
    <source>
        <dbReference type="ARBA" id="ARBA00022490"/>
    </source>
</evidence>
<keyword evidence="10" id="KW-0067">ATP-binding</keyword>
<keyword evidence="12" id="KW-1133">Transmembrane helix</keyword>
<evidence type="ECO:0000256" key="15">
    <source>
        <dbReference type="RuleBase" id="RU000487"/>
    </source>
</evidence>
<evidence type="ECO:0000256" key="3">
    <source>
        <dbReference type="ARBA" id="ARBA00006752"/>
    </source>
</evidence>
<dbReference type="AlphaFoldDB" id="A0A4S4DTQ7"/>
<comment type="similarity">
    <text evidence="4">Belongs to the RETICULATA family.</text>
</comment>
<evidence type="ECO:0008006" key="18">
    <source>
        <dbReference type="Google" id="ProtNLM"/>
    </source>
</evidence>
<evidence type="ECO:0000256" key="2">
    <source>
        <dbReference type="ARBA" id="ARBA00004508"/>
    </source>
</evidence>
<organism evidence="16 17">
    <name type="scientific">Camellia sinensis var. sinensis</name>
    <name type="common">China tea</name>
    <dbReference type="NCBI Taxonomy" id="542762"/>
    <lineage>
        <taxon>Eukaryota</taxon>
        <taxon>Viridiplantae</taxon>
        <taxon>Streptophyta</taxon>
        <taxon>Embryophyta</taxon>
        <taxon>Tracheophyta</taxon>
        <taxon>Spermatophyta</taxon>
        <taxon>Magnoliopsida</taxon>
        <taxon>eudicotyledons</taxon>
        <taxon>Gunneridae</taxon>
        <taxon>Pentapetalae</taxon>
        <taxon>asterids</taxon>
        <taxon>Ericales</taxon>
        <taxon>Theaceae</taxon>
        <taxon>Camellia</taxon>
    </lineage>
</organism>
<comment type="subcellular location">
    <subcellularLocation>
        <location evidence="1">Cytoplasm</location>
        <location evidence="1">Cytoskeleton</location>
    </subcellularLocation>
    <subcellularLocation>
        <location evidence="2">Plastid</location>
        <location evidence="2">Chloroplast membrane</location>
        <topology evidence="2">Multi-pass membrane protein</topology>
    </subcellularLocation>
</comment>
<dbReference type="FunFam" id="3.30.420.40:FF:000404">
    <property type="entry name" value="Major actin"/>
    <property type="match status" value="1"/>
</dbReference>
<accession>A0A4S4DTQ7</accession>
<evidence type="ECO:0000256" key="4">
    <source>
        <dbReference type="ARBA" id="ARBA00010793"/>
    </source>
</evidence>
<evidence type="ECO:0000256" key="12">
    <source>
        <dbReference type="ARBA" id="ARBA00022989"/>
    </source>
</evidence>
<dbReference type="InterPro" id="IPR043129">
    <property type="entry name" value="ATPase_NBD"/>
</dbReference>
<dbReference type="SUPFAM" id="SSF53067">
    <property type="entry name" value="Actin-like ATPase domain"/>
    <property type="match status" value="1"/>
</dbReference>
<dbReference type="Gene3D" id="3.30.420.40">
    <property type="match status" value="3"/>
</dbReference>
<protein>
    <recommendedName>
        <fullName evidence="18">Actin</fullName>
    </recommendedName>
</protein>